<evidence type="ECO:0000256" key="7">
    <source>
        <dbReference type="ARBA" id="ARBA00039658"/>
    </source>
</evidence>
<dbReference type="InterPro" id="IPR012337">
    <property type="entry name" value="RNaseH-like_sf"/>
</dbReference>
<keyword evidence="12" id="KW-1185">Reference proteome</keyword>
<feature type="compositionally biased region" description="Basic and acidic residues" evidence="8">
    <location>
        <begin position="1359"/>
        <end position="1377"/>
    </location>
</feature>
<dbReference type="GO" id="GO:0016779">
    <property type="term" value="F:nucleotidyltransferase activity"/>
    <property type="evidence" value="ECO:0007669"/>
    <property type="project" value="UniProtKB-KW"/>
</dbReference>
<accession>V8NFL2</accession>
<dbReference type="InterPro" id="IPR043128">
    <property type="entry name" value="Rev_trsase/Diguanyl_cyclase"/>
</dbReference>
<dbReference type="SMART" id="SM00298">
    <property type="entry name" value="CHROMO"/>
    <property type="match status" value="1"/>
</dbReference>
<evidence type="ECO:0000256" key="2">
    <source>
        <dbReference type="ARBA" id="ARBA00022679"/>
    </source>
</evidence>
<dbReference type="Pfam" id="PF17921">
    <property type="entry name" value="Integrase_H2C2"/>
    <property type="match status" value="1"/>
</dbReference>
<evidence type="ECO:0000256" key="6">
    <source>
        <dbReference type="ARBA" id="ARBA00023268"/>
    </source>
</evidence>
<dbReference type="Gene3D" id="1.10.340.70">
    <property type="match status" value="1"/>
</dbReference>
<keyword evidence="9" id="KW-0812">Transmembrane</keyword>
<keyword evidence="3" id="KW-0548">Nucleotidyltransferase</keyword>
<feature type="compositionally biased region" description="Polar residues" evidence="8">
    <location>
        <begin position="1329"/>
        <end position="1339"/>
    </location>
</feature>
<dbReference type="InterPro" id="IPR041588">
    <property type="entry name" value="Integrase_H2C2"/>
</dbReference>
<dbReference type="SUPFAM" id="SSF56672">
    <property type="entry name" value="DNA/RNA polymerases"/>
    <property type="match status" value="1"/>
</dbReference>
<dbReference type="InterPro" id="IPR036397">
    <property type="entry name" value="RNaseH_sf"/>
</dbReference>
<sequence length="1377" mass="154741">MGCKHALQGSDHCFRGSGWHSTQRRNLQQLGRSAPKRGLPGQYGSLTKSGCLAGLTDAKPFGDLGIHARPPYIASCQHLHFNYSRMSLVALDGRQLFLASLKWQEFSGKVTLGPSPSYPVKDLSNYLIPGRVACNVSSCKRQAEFIYQEDQSCWGWIFHSGRQQAVTESIGVLTGSGSVDLVAVEEKREGHSPGMQGGMEKGAMLLTGEERALIPFMGYSWEDCLKGQTAHGKVARSKTCIIFVKAYLGFGVLLIVGAALSFGSFFLISLLSGSAAHWAMPLLTQPNQVLDNYAKFYHQLRAIFEDPVRAHMANRQLRELRQGQGSLTDYIADFRVVTQDLKWNEAALIDQFQEGLLSELLDELVHTECPCTLQELMHLCLRIDARLQQRQAQRQMETASAPIKKAAPLEVPLDEPMQLVAAQPCLTQDKKDRSCRHFVGTCPAKAPKAAMSAAAGNEHRPAYGGLPSLPSLSSPSQSSLVKHLVLTVSVFVPGQGEVEIQALVDSGATANFMDAHFVMQWSIPQQQVLVETIDGQPLHLGPVVSATKPLHMHIGQHVEEAVFYVATVPHFPVFLGRKCVTHCLHACVGAVAIPMDLNLPAELVDFADVFGEKEADQLPLHQSYDCPINLLPDAKLPVGRIYSLSKPELAVLRDFIEKNLCKGFIHPSTFLLDAPVLLIKKKWGGGYALRNWYPLLLIPELIQQLCQAQIFMKLDLHGAYNLVHICAGNEWKTAFQTRYGHFEYTVEHWQYVRLVLQCLRDNHLFAKWEKCQFTQIMVDFLGHCISPASVEMDPEKEQEAFNALKVAFASEPILKHLDLFQPFVVEMDASNVAISAVLLQAYAPTGTLFPCTYYSQRLSALECNYTIWDKELLVVKVAFEPWRHHLELMHYPRSPSIREDKILPWTVIPLEWFAATEEPVDLRVRIQKVQQQDPFVADHWDLLQFRDRIYMPGGPLRGLILRQCHDSPAAGHFGVFKTLHLISRTFWWLRFRHDVSGYVVSCAHPGLLQPLPTPERPWGAVSLDFIIELPPLKGTTTILVVVDMLTKMAHFIACAGLPMARMMAQFFISHVFWLHGLSDQIVLDWGNCRYRRAHHPETDGGTERLNAILEQYLCCFSNTQQDNWVEVLPVAEFTYNNAQYASTHMSLFFTSYVPAVDTFLQELKAMHHMVQDQLERAKEDFADWHRFADWHHCDVLPLGVGDWVWLSTWYLPTPRPSKKLDHRYLGPFLDEAVINPVAFCLSVLLTRPLPPPGLIAPQGEAEYKVDSIRDSCQLRGQFKYLVAWKSYGPEDFIWVDAADVHAPCLVHDFHTRGPCGGDSVMPLLESDSDGTIEQLTGNGSVDPVASEEDPGPSPLHPRACREERRREQHCLQERKGP</sequence>
<dbReference type="SUPFAM" id="SSF54160">
    <property type="entry name" value="Chromo domain-like"/>
    <property type="match status" value="1"/>
</dbReference>
<dbReference type="CDD" id="cd00303">
    <property type="entry name" value="retropepsin_like"/>
    <property type="match status" value="1"/>
</dbReference>
<feature type="non-terminal residue" evidence="11">
    <location>
        <position position="1"/>
    </location>
</feature>
<feature type="domain" description="Chromo" evidence="10">
    <location>
        <begin position="1263"/>
        <end position="1312"/>
    </location>
</feature>
<evidence type="ECO:0000256" key="1">
    <source>
        <dbReference type="ARBA" id="ARBA00004123"/>
    </source>
</evidence>
<dbReference type="InterPro" id="IPR021109">
    <property type="entry name" value="Peptidase_aspartic_dom_sf"/>
</dbReference>
<evidence type="ECO:0000256" key="5">
    <source>
        <dbReference type="ARBA" id="ARBA00022759"/>
    </source>
</evidence>
<comment type="subcellular location">
    <subcellularLocation>
        <location evidence="1">Nucleus</location>
    </subcellularLocation>
</comment>
<dbReference type="InterPro" id="IPR000953">
    <property type="entry name" value="Chromo/chromo_shadow_dom"/>
</dbReference>
<dbReference type="SUPFAM" id="SSF53098">
    <property type="entry name" value="Ribonuclease H-like"/>
    <property type="match status" value="1"/>
</dbReference>
<evidence type="ECO:0000259" key="10">
    <source>
        <dbReference type="PROSITE" id="PS50013"/>
    </source>
</evidence>
<reference evidence="11 12" key="1">
    <citation type="journal article" date="2013" name="Proc. Natl. Acad. Sci. U.S.A.">
        <title>The king cobra genome reveals dynamic gene evolution and adaptation in the snake venom system.</title>
        <authorList>
            <person name="Vonk F.J."/>
            <person name="Casewell N.R."/>
            <person name="Henkel C.V."/>
            <person name="Heimberg A.M."/>
            <person name="Jansen H.J."/>
            <person name="McCleary R.J."/>
            <person name="Kerkkamp H.M."/>
            <person name="Vos R.A."/>
            <person name="Guerreiro I."/>
            <person name="Calvete J.J."/>
            <person name="Wuster W."/>
            <person name="Woods A.E."/>
            <person name="Logan J.M."/>
            <person name="Harrison R.A."/>
            <person name="Castoe T.A."/>
            <person name="de Koning A.P."/>
            <person name="Pollock D.D."/>
            <person name="Yandell M."/>
            <person name="Calderon D."/>
            <person name="Renjifo C."/>
            <person name="Currier R.B."/>
            <person name="Salgado D."/>
            <person name="Pla D."/>
            <person name="Sanz L."/>
            <person name="Hyder A.S."/>
            <person name="Ribeiro J.M."/>
            <person name="Arntzen J.W."/>
            <person name="van den Thillart G.E."/>
            <person name="Boetzer M."/>
            <person name="Pirovano W."/>
            <person name="Dirks R.P."/>
            <person name="Spaink H.P."/>
            <person name="Duboule D."/>
            <person name="McGlinn E."/>
            <person name="Kini R.M."/>
            <person name="Richardson M.K."/>
        </authorList>
    </citation>
    <scope>NUCLEOTIDE SEQUENCE</scope>
    <source>
        <tissue evidence="11">Blood</tissue>
    </source>
</reference>
<keyword evidence="9" id="KW-1133">Transmembrane helix</keyword>
<dbReference type="GO" id="GO:0003676">
    <property type="term" value="F:nucleic acid binding"/>
    <property type="evidence" value="ECO:0007669"/>
    <property type="project" value="InterPro"/>
</dbReference>
<dbReference type="Gene3D" id="2.40.50.40">
    <property type="match status" value="1"/>
</dbReference>
<dbReference type="Gene3D" id="3.30.70.270">
    <property type="match status" value="1"/>
</dbReference>
<dbReference type="EMBL" id="AZIM01004213">
    <property type="protein sequence ID" value="ETE61034.1"/>
    <property type="molecule type" value="Genomic_DNA"/>
</dbReference>
<dbReference type="GO" id="GO:0006259">
    <property type="term" value="P:DNA metabolic process"/>
    <property type="evidence" value="ECO:0007669"/>
    <property type="project" value="UniProtKB-ARBA"/>
</dbReference>
<evidence type="ECO:0000256" key="8">
    <source>
        <dbReference type="SAM" id="MobiDB-lite"/>
    </source>
</evidence>
<dbReference type="GO" id="GO:0005634">
    <property type="term" value="C:nucleus"/>
    <property type="evidence" value="ECO:0007669"/>
    <property type="project" value="UniProtKB-SubCell"/>
</dbReference>
<dbReference type="OrthoDB" id="8052860at2759"/>
<dbReference type="InterPro" id="IPR005162">
    <property type="entry name" value="Retrotrans_gag_dom"/>
</dbReference>
<dbReference type="Pfam" id="PF17919">
    <property type="entry name" value="RT_RNaseH_2"/>
    <property type="match status" value="1"/>
</dbReference>
<dbReference type="Gene3D" id="3.10.10.10">
    <property type="entry name" value="HIV Type 1 Reverse Transcriptase, subunit A, domain 1"/>
    <property type="match status" value="1"/>
</dbReference>
<proteinExistence type="predicted"/>
<dbReference type="InterPro" id="IPR016197">
    <property type="entry name" value="Chromo-like_dom_sf"/>
</dbReference>
<evidence type="ECO:0000256" key="4">
    <source>
        <dbReference type="ARBA" id="ARBA00022722"/>
    </source>
</evidence>
<dbReference type="Gene3D" id="3.30.420.10">
    <property type="entry name" value="Ribonuclease H-like superfamily/Ribonuclease H"/>
    <property type="match status" value="1"/>
</dbReference>
<organism evidence="11 12">
    <name type="scientific">Ophiophagus hannah</name>
    <name type="common">King cobra</name>
    <name type="synonym">Naja hannah</name>
    <dbReference type="NCBI Taxonomy" id="8665"/>
    <lineage>
        <taxon>Eukaryota</taxon>
        <taxon>Metazoa</taxon>
        <taxon>Chordata</taxon>
        <taxon>Craniata</taxon>
        <taxon>Vertebrata</taxon>
        <taxon>Euteleostomi</taxon>
        <taxon>Lepidosauria</taxon>
        <taxon>Squamata</taxon>
        <taxon>Bifurcata</taxon>
        <taxon>Unidentata</taxon>
        <taxon>Episquamata</taxon>
        <taxon>Toxicofera</taxon>
        <taxon>Serpentes</taxon>
        <taxon>Colubroidea</taxon>
        <taxon>Elapidae</taxon>
        <taxon>Elapinae</taxon>
        <taxon>Ophiophagus</taxon>
    </lineage>
</organism>
<gene>
    <name evidence="11" type="primary">PEG10</name>
    <name evidence="11" type="ORF">L345_13218</name>
</gene>
<keyword evidence="9" id="KW-0472">Membrane</keyword>
<keyword evidence="6" id="KW-0511">Multifunctional enzyme</keyword>
<keyword evidence="5" id="KW-0378">Hydrolase</keyword>
<evidence type="ECO:0000313" key="11">
    <source>
        <dbReference type="EMBL" id="ETE61034.1"/>
    </source>
</evidence>
<comment type="caution">
    <text evidence="11">The sequence shown here is derived from an EMBL/GenBank/DDBJ whole genome shotgun (WGS) entry which is preliminary data.</text>
</comment>
<dbReference type="GO" id="GO:0004519">
    <property type="term" value="F:endonuclease activity"/>
    <property type="evidence" value="ECO:0007669"/>
    <property type="project" value="UniProtKB-KW"/>
</dbReference>
<keyword evidence="4" id="KW-0540">Nuclease</keyword>
<protein>
    <recommendedName>
        <fullName evidence="7">Gypsy retrotransposon integrase-like protein 1</fullName>
    </recommendedName>
</protein>
<dbReference type="Pfam" id="PF03732">
    <property type="entry name" value="Retrotrans_gag"/>
    <property type="match status" value="1"/>
</dbReference>
<dbReference type="InterPro" id="IPR043502">
    <property type="entry name" value="DNA/RNA_pol_sf"/>
</dbReference>
<dbReference type="Gene3D" id="2.40.70.10">
    <property type="entry name" value="Acid Proteases"/>
    <property type="match status" value="1"/>
</dbReference>
<dbReference type="Proteomes" id="UP000018936">
    <property type="component" value="Unassembled WGS sequence"/>
</dbReference>
<evidence type="ECO:0000256" key="9">
    <source>
        <dbReference type="SAM" id="Phobius"/>
    </source>
</evidence>
<dbReference type="InterPro" id="IPR050951">
    <property type="entry name" value="Retrovirus_Pol_polyprotein"/>
</dbReference>
<dbReference type="PROSITE" id="PS50013">
    <property type="entry name" value="CHROMO_2"/>
    <property type="match status" value="1"/>
</dbReference>
<feature type="region of interest" description="Disordered" evidence="8">
    <location>
        <begin position="1329"/>
        <end position="1377"/>
    </location>
</feature>
<keyword evidence="2" id="KW-0808">Transferase</keyword>
<evidence type="ECO:0000313" key="12">
    <source>
        <dbReference type="Proteomes" id="UP000018936"/>
    </source>
</evidence>
<name>V8NFL2_OPHHA</name>
<feature type="transmembrane region" description="Helical" evidence="9">
    <location>
        <begin position="246"/>
        <end position="271"/>
    </location>
</feature>
<dbReference type="CDD" id="cd01647">
    <property type="entry name" value="RT_LTR"/>
    <property type="match status" value="1"/>
</dbReference>
<dbReference type="PANTHER" id="PTHR37984">
    <property type="entry name" value="PROTEIN CBG26694"/>
    <property type="match status" value="1"/>
</dbReference>
<dbReference type="InterPro" id="IPR041577">
    <property type="entry name" value="RT_RNaseH_2"/>
</dbReference>
<dbReference type="PANTHER" id="PTHR37984:SF5">
    <property type="entry name" value="PROTEIN NYNRIN-LIKE"/>
    <property type="match status" value="1"/>
</dbReference>
<keyword evidence="5" id="KW-0255">Endonuclease</keyword>
<evidence type="ECO:0000256" key="3">
    <source>
        <dbReference type="ARBA" id="ARBA00022695"/>
    </source>
</evidence>